<evidence type="ECO:0000256" key="1">
    <source>
        <dbReference type="ARBA" id="ARBA00010266"/>
    </source>
</evidence>
<dbReference type="Pfam" id="PF01832">
    <property type="entry name" value="Glucosaminidase"/>
    <property type="match status" value="1"/>
</dbReference>
<feature type="transmembrane region" description="Helical" evidence="3">
    <location>
        <begin position="21"/>
        <end position="42"/>
    </location>
</feature>
<evidence type="ECO:0000256" key="3">
    <source>
        <dbReference type="SAM" id="Phobius"/>
    </source>
</evidence>
<protein>
    <submittedName>
        <fullName evidence="5">Mannosyl-glycoprotein endo-beta-N-acetylglucosaminidase</fullName>
    </submittedName>
</protein>
<dbReference type="Proteomes" id="UP000004846">
    <property type="component" value="Unassembled WGS sequence"/>
</dbReference>
<dbReference type="InterPro" id="IPR002901">
    <property type="entry name" value="MGlyc_endo_b_GlcNAc-like_dom"/>
</dbReference>
<gene>
    <name evidence="5" type="ORF">HMPREF9498_02964</name>
</gene>
<dbReference type="RefSeq" id="WP_002366997.1">
    <property type="nucleotide sequence ID" value="NZ_GL454487.1"/>
</dbReference>
<organism evidence="5 6">
    <name type="scientific">Enterococcus faecalis TX4248</name>
    <dbReference type="NCBI Taxonomy" id="749495"/>
    <lineage>
        <taxon>Bacteria</taxon>
        <taxon>Bacillati</taxon>
        <taxon>Bacillota</taxon>
        <taxon>Bacilli</taxon>
        <taxon>Lactobacillales</taxon>
        <taxon>Enterococcaceae</taxon>
        <taxon>Enterococcus</taxon>
    </lineage>
</organism>
<dbReference type="PANTHER" id="PTHR33308:SF10">
    <property type="entry name" value="EXO-GLUCOSAMINIDASE LYTG"/>
    <property type="match status" value="1"/>
</dbReference>
<evidence type="ECO:0000313" key="5">
    <source>
        <dbReference type="EMBL" id="EFM81432.1"/>
    </source>
</evidence>
<reference evidence="5 6" key="1">
    <citation type="submission" date="2010-07" db="EMBL/GenBank/DDBJ databases">
        <authorList>
            <person name="Sid Ahmed O."/>
        </authorList>
    </citation>
    <scope>NUCLEOTIDE SEQUENCE [LARGE SCALE GENOMIC DNA]</scope>
    <source>
        <strain evidence="5 6">TX4248</strain>
    </source>
</reference>
<feature type="domain" description="Mannosyl-glycoprotein endo-beta-N-acetylglucosamidase-like" evidence="4">
    <location>
        <begin position="55"/>
        <end position="212"/>
    </location>
</feature>
<keyword evidence="3" id="KW-0472">Membrane</keyword>
<dbReference type="InterPro" id="IPR051056">
    <property type="entry name" value="Glycosyl_Hydrolase_73"/>
</dbReference>
<dbReference type="PRINTS" id="PR01002">
    <property type="entry name" value="FLGFLGJ"/>
</dbReference>
<dbReference type="SMART" id="SM00047">
    <property type="entry name" value="LYZ2"/>
    <property type="match status" value="1"/>
</dbReference>
<keyword evidence="2" id="KW-0378">Hydrolase</keyword>
<dbReference type="AlphaFoldDB" id="A0A125W200"/>
<evidence type="ECO:0000256" key="2">
    <source>
        <dbReference type="ARBA" id="ARBA00022801"/>
    </source>
</evidence>
<dbReference type="Gene3D" id="1.10.530.10">
    <property type="match status" value="1"/>
</dbReference>
<proteinExistence type="inferred from homology"/>
<evidence type="ECO:0000259" key="4">
    <source>
        <dbReference type="SMART" id="SM00047"/>
    </source>
</evidence>
<dbReference type="Gene3D" id="4.10.80.30">
    <property type="entry name" value="DNA polymerase, domain 6"/>
    <property type="match status" value="1"/>
</dbReference>
<comment type="caution">
    <text evidence="5">The sequence shown here is derived from an EMBL/GenBank/DDBJ whole genome shotgun (WGS) entry which is preliminary data.</text>
</comment>
<evidence type="ECO:0000313" key="6">
    <source>
        <dbReference type="Proteomes" id="UP000004846"/>
    </source>
</evidence>
<dbReference type="EMBL" id="AEBR01000106">
    <property type="protein sequence ID" value="EFM81432.1"/>
    <property type="molecule type" value="Genomic_DNA"/>
</dbReference>
<dbReference type="GeneID" id="60894425"/>
<keyword evidence="3" id="KW-1133">Transmembrane helix</keyword>
<dbReference type="HOGENOM" id="CLU_013771_0_0_9"/>
<dbReference type="GO" id="GO:0004040">
    <property type="term" value="F:amidase activity"/>
    <property type="evidence" value="ECO:0007669"/>
    <property type="project" value="InterPro"/>
</dbReference>
<sequence>MKWGINEVSNYQKKRKKQLNLPKLFLGVVVVGLAFVFSLSVLSDSDKGQSESVNRQNENISKEEFVAEITPYARELQESYGVLPSIIMGQAVLESNFGQSQLASKYNNLFGIKAYGNQPKVNLETKEYVNEVWITIQGDFRVYDNWEESMRDHTKLFVDGVDWDPNLYEKVLLAKNYKEAAQALQDAGYATDPTYADKIIHVIEEYNLNKYDR</sequence>
<keyword evidence="3" id="KW-0812">Transmembrane</keyword>
<comment type="similarity">
    <text evidence="1">Belongs to the glycosyl hydrolase 73 family.</text>
</comment>
<accession>A0A125W200</accession>
<name>A0A125W200_ENTFL</name>
<dbReference type="PANTHER" id="PTHR33308">
    <property type="entry name" value="PEPTIDOGLYCAN HYDROLASE FLGJ"/>
    <property type="match status" value="1"/>
</dbReference>